<evidence type="ECO:0000256" key="3">
    <source>
        <dbReference type="ARBA" id="ARBA00022475"/>
    </source>
</evidence>
<evidence type="ECO:0000313" key="11">
    <source>
        <dbReference type="EMBL" id="MBB5233632.1"/>
    </source>
</evidence>
<dbReference type="Proteomes" id="UP000525389">
    <property type="component" value="Unassembled WGS sequence"/>
</dbReference>
<evidence type="ECO:0000256" key="2">
    <source>
        <dbReference type="ARBA" id="ARBA00022448"/>
    </source>
</evidence>
<evidence type="ECO:0000256" key="1">
    <source>
        <dbReference type="ARBA" id="ARBA00004162"/>
    </source>
</evidence>
<gene>
    <name evidence="9" type="primary">tatA</name>
    <name evidence="11" type="ORF">HNQ09_001062</name>
</gene>
<name>A0A7W8LPH7_9DEIO</name>
<proteinExistence type="inferred from homology"/>
<dbReference type="GO" id="GO:0008320">
    <property type="term" value="F:protein transmembrane transporter activity"/>
    <property type="evidence" value="ECO:0007669"/>
    <property type="project" value="UniProtKB-UniRule"/>
</dbReference>
<sequence>MPFGPLEIILLLVVVALIFGAKKLPELGKGLGLGIKEFRKETREPLPPPQATTPLSDVTVTDVQARPLEPATQVPVTQVAVTPTPVAAAEGRAAETAPERDPRA</sequence>
<dbReference type="InterPro" id="IPR006312">
    <property type="entry name" value="TatA/E"/>
</dbReference>
<comment type="subcellular location">
    <subcellularLocation>
        <location evidence="1 9">Cell membrane</location>
        <topology evidence="1 9">Single-pass membrane protein</topology>
    </subcellularLocation>
</comment>
<comment type="caution">
    <text evidence="11">The sequence shown here is derived from an EMBL/GenBank/DDBJ whole genome shotgun (WGS) entry which is preliminary data.</text>
</comment>
<keyword evidence="5 9" id="KW-0653">Protein transport</keyword>
<comment type="similarity">
    <text evidence="9">Belongs to the TatA/E family.</text>
</comment>
<keyword evidence="2 9" id="KW-0813">Transport</keyword>
<evidence type="ECO:0000256" key="10">
    <source>
        <dbReference type="SAM" id="MobiDB-lite"/>
    </source>
</evidence>
<keyword evidence="4 9" id="KW-0812">Transmembrane</keyword>
<keyword evidence="7 9" id="KW-0811">Translocation</keyword>
<dbReference type="Pfam" id="PF02416">
    <property type="entry name" value="TatA_B_E"/>
    <property type="match status" value="1"/>
</dbReference>
<keyword evidence="12" id="KW-1185">Reference proteome</keyword>
<dbReference type="InterPro" id="IPR003369">
    <property type="entry name" value="TatA/B/E"/>
</dbReference>
<evidence type="ECO:0000256" key="6">
    <source>
        <dbReference type="ARBA" id="ARBA00022989"/>
    </source>
</evidence>
<reference evidence="11 12" key="1">
    <citation type="submission" date="2020-08" db="EMBL/GenBank/DDBJ databases">
        <title>Genomic Encyclopedia of Type Strains, Phase IV (KMG-IV): sequencing the most valuable type-strain genomes for metagenomic binning, comparative biology and taxonomic classification.</title>
        <authorList>
            <person name="Goeker M."/>
        </authorList>
    </citation>
    <scope>NUCLEOTIDE SEQUENCE [LARGE SCALE GENOMIC DNA]</scope>
    <source>
        <strain evidence="11 12">DSM 101791</strain>
    </source>
</reference>
<evidence type="ECO:0000256" key="9">
    <source>
        <dbReference type="HAMAP-Rule" id="MF_00236"/>
    </source>
</evidence>
<dbReference type="PANTHER" id="PTHR42982:SF8">
    <property type="entry name" value="SEC-INDEPENDENT PROTEIN TRANSLOCASE PROTEIN TATA"/>
    <property type="match status" value="1"/>
</dbReference>
<evidence type="ECO:0000256" key="8">
    <source>
        <dbReference type="ARBA" id="ARBA00023136"/>
    </source>
</evidence>
<dbReference type="AlphaFoldDB" id="A0A7W8LPH7"/>
<dbReference type="HAMAP" id="MF_00236">
    <property type="entry name" value="TatA_E"/>
    <property type="match status" value="1"/>
</dbReference>
<dbReference type="PANTHER" id="PTHR42982">
    <property type="entry name" value="SEC-INDEPENDENT PROTEIN TRANSLOCASE PROTEIN TATA"/>
    <property type="match status" value="1"/>
</dbReference>
<dbReference type="EMBL" id="JACHFN010000003">
    <property type="protein sequence ID" value="MBB5233632.1"/>
    <property type="molecule type" value="Genomic_DNA"/>
</dbReference>
<dbReference type="GO" id="GO:0043953">
    <property type="term" value="P:protein transport by the Tat complex"/>
    <property type="evidence" value="ECO:0007669"/>
    <property type="project" value="UniProtKB-UniRule"/>
</dbReference>
<keyword evidence="8 9" id="KW-0472">Membrane</keyword>
<feature type="region of interest" description="Disordered" evidence="10">
    <location>
        <begin position="85"/>
        <end position="104"/>
    </location>
</feature>
<evidence type="ECO:0000313" key="12">
    <source>
        <dbReference type="Proteomes" id="UP000525389"/>
    </source>
</evidence>
<evidence type="ECO:0000256" key="4">
    <source>
        <dbReference type="ARBA" id="ARBA00022692"/>
    </source>
</evidence>
<dbReference type="RefSeq" id="WP_184026429.1">
    <property type="nucleotide sequence ID" value="NZ_JACHFN010000003.1"/>
</dbReference>
<comment type="subunit">
    <text evidence="9">Forms a complex with TatC.</text>
</comment>
<feature type="compositionally biased region" description="Low complexity" evidence="10">
    <location>
        <begin position="85"/>
        <end position="96"/>
    </location>
</feature>
<dbReference type="NCBIfam" id="TIGR01411">
    <property type="entry name" value="tatAE"/>
    <property type="match status" value="1"/>
</dbReference>
<dbReference type="Gene3D" id="1.20.5.3310">
    <property type="match status" value="1"/>
</dbReference>
<organism evidence="11 12">
    <name type="scientific">Deinococcus budaensis</name>
    <dbReference type="NCBI Taxonomy" id="1665626"/>
    <lineage>
        <taxon>Bacteria</taxon>
        <taxon>Thermotogati</taxon>
        <taxon>Deinococcota</taxon>
        <taxon>Deinococci</taxon>
        <taxon>Deinococcales</taxon>
        <taxon>Deinococcaceae</taxon>
        <taxon>Deinococcus</taxon>
    </lineage>
</organism>
<protein>
    <recommendedName>
        <fullName evidence="9">Sec-independent protein translocase protein TatA</fullName>
    </recommendedName>
</protein>
<keyword evidence="3 9" id="KW-1003">Cell membrane</keyword>
<evidence type="ECO:0000256" key="7">
    <source>
        <dbReference type="ARBA" id="ARBA00023010"/>
    </source>
</evidence>
<evidence type="ECO:0000256" key="5">
    <source>
        <dbReference type="ARBA" id="ARBA00022927"/>
    </source>
</evidence>
<accession>A0A7W8LPH7</accession>
<comment type="function">
    <text evidence="9">Part of the twin-arginine translocation (Tat) system that transports large folded proteins containing a characteristic twin-arginine motif in their signal peptide across membranes. TatA could form the protein-conducting channel of the Tat system.</text>
</comment>
<keyword evidence="6 9" id="KW-1133">Transmembrane helix</keyword>
<dbReference type="GO" id="GO:0033281">
    <property type="term" value="C:TAT protein transport complex"/>
    <property type="evidence" value="ECO:0007669"/>
    <property type="project" value="UniProtKB-UniRule"/>
</dbReference>